<name>A0A0D9NYS8_METAN</name>
<comment type="pathway">
    <text evidence="1">Mycotoxin biosynthesis.</text>
</comment>
<reference evidence="5" key="1">
    <citation type="journal article" date="2014" name="BMC Genomics">
        <title>The genome sequence of the biocontrol fungus Metarhizium anisopliae and comparative genomics of Metarhizium species.</title>
        <authorList>
            <person name="Pattemore J.A."/>
            <person name="Hane J.K."/>
            <person name="Williams A.H."/>
            <person name="Wilson B.A."/>
            <person name="Stodart B.J."/>
            <person name="Ash G.J."/>
        </authorList>
    </citation>
    <scope>NUCLEOTIDE SEQUENCE [LARGE SCALE GENOMIC DNA]</scope>
    <source>
        <strain evidence="5">BRIP 53293</strain>
    </source>
</reference>
<dbReference type="EMBL" id="KE384731">
    <property type="protein sequence ID" value="KJK79202.1"/>
    <property type="molecule type" value="Genomic_DNA"/>
</dbReference>
<accession>A0A0D9NYS8</accession>
<dbReference type="GO" id="GO:0043386">
    <property type="term" value="P:mycotoxin biosynthetic process"/>
    <property type="evidence" value="ECO:0007669"/>
    <property type="project" value="InterPro"/>
</dbReference>
<dbReference type="PANTHER" id="PTHR33365">
    <property type="entry name" value="YALI0B05434P"/>
    <property type="match status" value="1"/>
</dbReference>
<organism evidence="4 5">
    <name type="scientific">Metarhizium anisopliae BRIP 53293</name>
    <dbReference type="NCBI Taxonomy" id="1291518"/>
    <lineage>
        <taxon>Eukaryota</taxon>
        <taxon>Fungi</taxon>
        <taxon>Dikarya</taxon>
        <taxon>Ascomycota</taxon>
        <taxon>Pezizomycotina</taxon>
        <taxon>Sordariomycetes</taxon>
        <taxon>Hypocreomycetidae</taxon>
        <taxon>Hypocreales</taxon>
        <taxon>Clavicipitaceae</taxon>
        <taxon>Metarhizium</taxon>
    </lineage>
</organism>
<keyword evidence="3" id="KW-1133">Transmembrane helix</keyword>
<feature type="transmembrane region" description="Helical" evidence="3">
    <location>
        <begin position="38"/>
        <end position="60"/>
    </location>
</feature>
<dbReference type="AlphaFoldDB" id="A0A0D9NYS8"/>
<evidence type="ECO:0000313" key="4">
    <source>
        <dbReference type="EMBL" id="KJK79202.1"/>
    </source>
</evidence>
<comment type="similarity">
    <text evidence="2">Belongs to the ustYa family.</text>
</comment>
<keyword evidence="5" id="KW-1185">Reference proteome</keyword>
<dbReference type="STRING" id="1291518.A0A0D9NYS8"/>
<keyword evidence="3" id="KW-0472">Membrane</keyword>
<evidence type="ECO:0000256" key="1">
    <source>
        <dbReference type="ARBA" id="ARBA00004685"/>
    </source>
</evidence>
<keyword evidence="3" id="KW-0812">Transmembrane</keyword>
<proteinExistence type="inferred from homology"/>
<evidence type="ECO:0000256" key="2">
    <source>
        <dbReference type="ARBA" id="ARBA00035112"/>
    </source>
</evidence>
<evidence type="ECO:0000313" key="5">
    <source>
        <dbReference type="Proteomes" id="UP000054544"/>
    </source>
</evidence>
<protein>
    <submittedName>
        <fullName evidence="4">Uncharacterized protein</fullName>
    </submittedName>
</protein>
<evidence type="ECO:0000256" key="3">
    <source>
        <dbReference type="SAM" id="Phobius"/>
    </source>
</evidence>
<dbReference type="Proteomes" id="UP000054544">
    <property type="component" value="Unassembled WGS sequence"/>
</dbReference>
<gene>
    <name evidence="4" type="ORF">H634G_05442</name>
</gene>
<dbReference type="Pfam" id="PF11807">
    <property type="entry name" value="UstYa"/>
    <property type="match status" value="1"/>
</dbReference>
<dbReference type="InterPro" id="IPR021765">
    <property type="entry name" value="UstYa-like"/>
</dbReference>
<sequence length="169" mass="18865">MVSPGFCLPKLGRPFTSFGHKANYASSKNTQCRHSETFRLIVVLGLNLVVSLMYFALFGYGIHNMLSHRHEAGLIYSPARSAVTYEAKVVDDSIPAAFAGPPSLETDAAWQRLLKYNNLIVQKEDLKQVDRSSVSLRDGSGYLASLSVYHQLHCLVSIFNSLFHIESHY</sequence>
<dbReference type="PANTHER" id="PTHR33365:SF4">
    <property type="entry name" value="CYCLOCHLOROTINE BIOSYNTHESIS PROTEIN O"/>
    <property type="match status" value="1"/>
</dbReference>